<sequence length="191" mass="21684">MQLRSGLASVSALERASRMSDTLTMMCLRSSATLGQRISARNQRRRTIIKLPPEDENHAFLSGPRCFIPLICGLASYAICEPAHRYSKGTGRICAYDGLYSVIPTRGEYMFVVGCMKRLAFDRRIGVCCQTFDRSWITARFPLAPASAARHAHMRMLGDKTSRRFLLDVRRPTSSRDRILLRLYARIWVPP</sequence>
<name>A0ACB8RGB7_9AGAM</name>
<evidence type="ECO:0000313" key="1">
    <source>
        <dbReference type="EMBL" id="KAI0043226.1"/>
    </source>
</evidence>
<dbReference type="Proteomes" id="UP000814033">
    <property type="component" value="Unassembled WGS sequence"/>
</dbReference>
<reference evidence="1" key="1">
    <citation type="submission" date="2021-02" db="EMBL/GenBank/DDBJ databases">
        <authorList>
            <consortium name="DOE Joint Genome Institute"/>
            <person name="Ahrendt S."/>
            <person name="Looney B.P."/>
            <person name="Miyauchi S."/>
            <person name="Morin E."/>
            <person name="Drula E."/>
            <person name="Courty P.E."/>
            <person name="Chicoki N."/>
            <person name="Fauchery L."/>
            <person name="Kohler A."/>
            <person name="Kuo A."/>
            <person name="Labutti K."/>
            <person name="Pangilinan J."/>
            <person name="Lipzen A."/>
            <person name="Riley R."/>
            <person name="Andreopoulos W."/>
            <person name="He G."/>
            <person name="Johnson J."/>
            <person name="Barry K.W."/>
            <person name="Grigoriev I.V."/>
            <person name="Nagy L."/>
            <person name="Hibbett D."/>
            <person name="Henrissat B."/>
            <person name="Matheny P.B."/>
            <person name="Labbe J."/>
            <person name="Martin F."/>
        </authorList>
    </citation>
    <scope>NUCLEOTIDE SEQUENCE</scope>
    <source>
        <strain evidence="1">FP105234-sp</strain>
    </source>
</reference>
<accession>A0ACB8RGB7</accession>
<organism evidence="1 2">
    <name type="scientific">Auriscalpium vulgare</name>
    <dbReference type="NCBI Taxonomy" id="40419"/>
    <lineage>
        <taxon>Eukaryota</taxon>
        <taxon>Fungi</taxon>
        <taxon>Dikarya</taxon>
        <taxon>Basidiomycota</taxon>
        <taxon>Agaricomycotina</taxon>
        <taxon>Agaricomycetes</taxon>
        <taxon>Russulales</taxon>
        <taxon>Auriscalpiaceae</taxon>
        <taxon>Auriscalpium</taxon>
    </lineage>
</organism>
<gene>
    <name evidence="1" type="ORF">FA95DRAFT_428943</name>
</gene>
<keyword evidence="2" id="KW-1185">Reference proteome</keyword>
<evidence type="ECO:0000313" key="2">
    <source>
        <dbReference type="Proteomes" id="UP000814033"/>
    </source>
</evidence>
<protein>
    <submittedName>
        <fullName evidence="1">Uncharacterized protein</fullName>
    </submittedName>
</protein>
<dbReference type="EMBL" id="MU276028">
    <property type="protein sequence ID" value="KAI0043226.1"/>
    <property type="molecule type" value="Genomic_DNA"/>
</dbReference>
<proteinExistence type="predicted"/>
<reference evidence="1" key="2">
    <citation type="journal article" date="2022" name="New Phytol.">
        <title>Evolutionary transition to the ectomycorrhizal habit in the genomes of a hyperdiverse lineage of mushroom-forming fungi.</title>
        <authorList>
            <person name="Looney B."/>
            <person name="Miyauchi S."/>
            <person name="Morin E."/>
            <person name="Drula E."/>
            <person name="Courty P.E."/>
            <person name="Kohler A."/>
            <person name="Kuo A."/>
            <person name="LaButti K."/>
            <person name="Pangilinan J."/>
            <person name="Lipzen A."/>
            <person name="Riley R."/>
            <person name="Andreopoulos W."/>
            <person name="He G."/>
            <person name="Johnson J."/>
            <person name="Nolan M."/>
            <person name="Tritt A."/>
            <person name="Barry K.W."/>
            <person name="Grigoriev I.V."/>
            <person name="Nagy L.G."/>
            <person name="Hibbett D."/>
            <person name="Henrissat B."/>
            <person name="Matheny P.B."/>
            <person name="Labbe J."/>
            <person name="Martin F.M."/>
        </authorList>
    </citation>
    <scope>NUCLEOTIDE SEQUENCE</scope>
    <source>
        <strain evidence="1">FP105234-sp</strain>
    </source>
</reference>
<comment type="caution">
    <text evidence="1">The sequence shown here is derived from an EMBL/GenBank/DDBJ whole genome shotgun (WGS) entry which is preliminary data.</text>
</comment>